<dbReference type="Proteomes" id="UP001214576">
    <property type="component" value="Unassembled WGS sequence"/>
</dbReference>
<feature type="compositionally biased region" description="Basic and acidic residues" evidence="1">
    <location>
        <begin position="77"/>
        <end position="93"/>
    </location>
</feature>
<evidence type="ECO:0000256" key="1">
    <source>
        <dbReference type="SAM" id="MobiDB-lite"/>
    </source>
</evidence>
<dbReference type="AlphaFoldDB" id="A0AAD4TL63"/>
<evidence type="ECO:0000313" key="3">
    <source>
        <dbReference type="Proteomes" id="UP001214576"/>
    </source>
</evidence>
<accession>A0AAD4TL63</accession>
<reference evidence="2" key="1">
    <citation type="submission" date="2022-03" db="EMBL/GenBank/DDBJ databases">
        <title>Genomic analyses of argali, domestic sheep and their hybrids provide insights into chromosomal evolution, heterosis and genetic basis of agronomic traits.</title>
        <authorList>
            <person name="Li M."/>
        </authorList>
    </citation>
    <scope>NUCLEOTIDE SEQUENCE</scope>
    <source>
        <strain evidence="2">CAU-MHL-2022a</strain>
        <tissue evidence="2">Skin</tissue>
    </source>
</reference>
<dbReference type="EMBL" id="JAKZEL010000026">
    <property type="protein sequence ID" value="KAI4529793.1"/>
    <property type="molecule type" value="Genomic_DNA"/>
</dbReference>
<name>A0AAD4TL63_OVIAM</name>
<protein>
    <submittedName>
        <fullName evidence="2">Uncharacterized protein</fullName>
    </submittedName>
</protein>
<proteinExistence type="predicted"/>
<keyword evidence="3" id="KW-1185">Reference proteome</keyword>
<gene>
    <name evidence="2" type="ORF">MG293_019649</name>
</gene>
<feature type="region of interest" description="Disordered" evidence="1">
    <location>
        <begin position="77"/>
        <end position="106"/>
    </location>
</feature>
<comment type="caution">
    <text evidence="2">The sequence shown here is derived from an EMBL/GenBank/DDBJ whole genome shotgun (WGS) entry which is preliminary data.</text>
</comment>
<sequence length="145" mass="16907">MHDLTQQDIRRTLSFSEVPSSSLRIFFPAPYSINEPLLTAQTPASATDLEKHLETKQTRKVYIMFSPSCIAPSCLGARKETKEDAKNQRDMLGRQRKKKEREEQREEVKWGEDLCVVSNEFNGDENFTRVRYKSEICIQLELFMD</sequence>
<organism evidence="2 3">
    <name type="scientific">Ovis ammon polii</name>
    <dbReference type="NCBI Taxonomy" id="230172"/>
    <lineage>
        <taxon>Eukaryota</taxon>
        <taxon>Metazoa</taxon>
        <taxon>Chordata</taxon>
        <taxon>Craniata</taxon>
        <taxon>Vertebrata</taxon>
        <taxon>Euteleostomi</taxon>
        <taxon>Mammalia</taxon>
        <taxon>Eutheria</taxon>
        <taxon>Laurasiatheria</taxon>
        <taxon>Artiodactyla</taxon>
        <taxon>Ruminantia</taxon>
        <taxon>Pecora</taxon>
        <taxon>Bovidae</taxon>
        <taxon>Caprinae</taxon>
        <taxon>Ovis</taxon>
    </lineage>
</organism>
<evidence type="ECO:0000313" key="2">
    <source>
        <dbReference type="EMBL" id="KAI4529793.1"/>
    </source>
</evidence>